<protein>
    <recommendedName>
        <fullName evidence="3">Heterokaryon incompatibility domain-containing protein</fullName>
    </recommendedName>
</protein>
<reference evidence="1 2" key="1">
    <citation type="submission" date="2024-09" db="EMBL/GenBank/DDBJ databases">
        <title>Rethinking Asexuality: The Enigmatic Case of Functional Sexual Genes in Lepraria (Stereocaulaceae).</title>
        <authorList>
            <person name="Doellman M."/>
            <person name="Sun Y."/>
            <person name="Barcenas-Pena A."/>
            <person name="Lumbsch H.T."/>
            <person name="Grewe F."/>
        </authorList>
    </citation>
    <scope>NUCLEOTIDE SEQUENCE [LARGE SCALE GENOMIC DNA]</scope>
    <source>
        <strain evidence="1 2">Grewe 0041</strain>
    </source>
</reference>
<organism evidence="1 2">
    <name type="scientific">Lepraria finkii</name>
    <dbReference type="NCBI Taxonomy" id="1340010"/>
    <lineage>
        <taxon>Eukaryota</taxon>
        <taxon>Fungi</taxon>
        <taxon>Dikarya</taxon>
        <taxon>Ascomycota</taxon>
        <taxon>Pezizomycotina</taxon>
        <taxon>Lecanoromycetes</taxon>
        <taxon>OSLEUM clade</taxon>
        <taxon>Lecanoromycetidae</taxon>
        <taxon>Lecanorales</taxon>
        <taxon>Lecanorineae</taxon>
        <taxon>Stereocaulaceae</taxon>
        <taxon>Lepraria</taxon>
    </lineage>
</organism>
<name>A0ABR4BBW4_9LECA</name>
<evidence type="ECO:0000313" key="1">
    <source>
        <dbReference type="EMBL" id="KAL2054917.1"/>
    </source>
</evidence>
<dbReference type="EMBL" id="JBHFEH010000013">
    <property type="protein sequence ID" value="KAL2054917.1"/>
    <property type="molecule type" value="Genomic_DNA"/>
</dbReference>
<gene>
    <name evidence="1" type="ORF">ABVK25_004739</name>
</gene>
<accession>A0ABR4BBW4</accession>
<keyword evidence="2" id="KW-1185">Reference proteome</keyword>
<evidence type="ECO:0008006" key="3">
    <source>
        <dbReference type="Google" id="ProtNLM"/>
    </source>
</evidence>
<dbReference type="Proteomes" id="UP001590951">
    <property type="component" value="Unassembled WGS sequence"/>
</dbReference>
<evidence type="ECO:0000313" key="2">
    <source>
        <dbReference type="Proteomes" id="UP001590951"/>
    </source>
</evidence>
<comment type="caution">
    <text evidence="1">The sequence shown here is derived from an EMBL/GenBank/DDBJ whole genome shotgun (WGS) entry which is preliminary data.</text>
</comment>
<proteinExistence type="predicted"/>
<sequence length="147" mass="16986">MRNFYTYAKPAIVWLGIEPVDKSITSHHPAGRLRAAQEPPDLEPQGYNFRPQTMFLRSSEARRFTRGWVFQEVFYAQSIDWRYASTTLALSRIKRLAALLSRPTAISSSPLSPLSKAALMIRNLERWRERIGLLNLQLEDVVFGSRY</sequence>